<dbReference type="GO" id="GO:0000403">
    <property type="term" value="F:Y-form DNA binding"/>
    <property type="evidence" value="ECO:0007669"/>
    <property type="project" value="TreeGrafter"/>
</dbReference>
<evidence type="ECO:0000313" key="4">
    <source>
        <dbReference type="EMBL" id="TVY53453.1"/>
    </source>
</evidence>
<dbReference type="InterPro" id="IPR050742">
    <property type="entry name" value="Helicase_Restrict-Modif_Enz"/>
</dbReference>
<sequence>MPPNSRGWHALFRKWKLASSIVLPRRYATTSTALPGLIDPSAPPLKIRLRQYQEECIQAVLSHLEKGDKRLGISLATGSGKTTLEVIFTQLIDRVKPHAKGAEQTLILAHRQELVEQAARHCTNAYPTKSVEIEMSSMHASGSADITVASIQSLTSGDRISKFDPSRFKLVLVDEAHHIVAPGYMRTLKHFGLSEAQPSSPALVGVSATLSRFDGLKLGAAIDQIVYHKDYIDMIGEKWLSDVIFTTVQTKADVSKVKKGANGDFKAGELSEVVNTDEINKVTVRSWLAKTEGRKSTLAFCVDLAHVEGLTNAFREHGIDARFITGDTPKPERSSRLDAFKRGDFPVLVNCGVFTEGTDIPNIDCVLLARPTKSRNLLVQMIGRGMRLHPGKKDCHIIDMVASLATGVISTPTLFGLDPSELVEDATVDDMKAIQDRKEIAKRKEAEEARDENATEVSAKKQSGPITNILTFTDYDSVFDLIEDTTEERHIRSMSPHAWVCIAQDRWILTNSNGSYVKLERNFKEEAGDDQFIVTEIAALSPAISKVPFSKPRKIAKALTFDDAIHAADTYAAKKYPFQFISRNQRWRNKPATEGQLLFLNKLRQKDDQLSPEGLTKGRAGDMITKLKHGARGRFASLEVARRRQGKARLKVEQEQALRAREKVSVGPLVD</sequence>
<dbReference type="GO" id="GO:0070125">
    <property type="term" value="P:mitochondrial translational elongation"/>
    <property type="evidence" value="ECO:0007669"/>
    <property type="project" value="TreeGrafter"/>
</dbReference>
<organism evidence="4 5">
    <name type="scientific">Lachnellula cervina</name>
    <dbReference type="NCBI Taxonomy" id="1316786"/>
    <lineage>
        <taxon>Eukaryota</taxon>
        <taxon>Fungi</taxon>
        <taxon>Dikarya</taxon>
        <taxon>Ascomycota</taxon>
        <taxon>Pezizomycotina</taxon>
        <taxon>Leotiomycetes</taxon>
        <taxon>Helotiales</taxon>
        <taxon>Lachnaceae</taxon>
        <taxon>Lachnellula</taxon>
    </lineage>
</organism>
<dbReference type="SMART" id="SM00490">
    <property type="entry name" value="HELICc"/>
    <property type="match status" value="1"/>
</dbReference>
<dbReference type="PROSITE" id="PS51194">
    <property type="entry name" value="HELICASE_CTER"/>
    <property type="match status" value="1"/>
</dbReference>
<keyword evidence="5" id="KW-1185">Reference proteome</keyword>
<dbReference type="OrthoDB" id="16911at2759"/>
<dbReference type="Gene3D" id="3.40.50.300">
    <property type="entry name" value="P-loop containing nucleotide triphosphate hydrolases"/>
    <property type="match status" value="2"/>
</dbReference>
<name>A0A7D8US79_9HELO</name>
<dbReference type="GO" id="GO:0036121">
    <property type="term" value="F:double-stranded DNA helicase activity"/>
    <property type="evidence" value="ECO:0007669"/>
    <property type="project" value="TreeGrafter"/>
</dbReference>
<dbReference type="CDD" id="cd18799">
    <property type="entry name" value="SF2_C_EcoAI-like"/>
    <property type="match status" value="1"/>
</dbReference>
<dbReference type="Pfam" id="PF04851">
    <property type="entry name" value="ResIII"/>
    <property type="match status" value="1"/>
</dbReference>
<dbReference type="PROSITE" id="PS51192">
    <property type="entry name" value="HELICASE_ATP_BIND_1"/>
    <property type="match status" value="1"/>
</dbReference>
<feature type="domain" description="Helicase ATP-binding" evidence="2">
    <location>
        <begin position="62"/>
        <end position="228"/>
    </location>
</feature>
<reference evidence="4 5" key="1">
    <citation type="submission" date="2018-05" db="EMBL/GenBank/DDBJ databases">
        <title>Whole genome sequencing for identification of molecular markers to develop diagnostic detection tools for the regulated plant pathogen Lachnellula willkommii.</title>
        <authorList>
            <person name="Giroux E."/>
            <person name="Bilodeau G."/>
        </authorList>
    </citation>
    <scope>NUCLEOTIDE SEQUENCE [LARGE SCALE GENOMIC DNA]</scope>
    <source>
        <strain evidence="4 5">CBS 625.97</strain>
    </source>
</reference>
<protein>
    <submittedName>
        <fullName evidence="4">Putative mitochondrial ATP-dependent helicase irc3</fullName>
    </submittedName>
</protein>
<dbReference type="InterPro" id="IPR001650">
    <property type="entry name" value="Helicase_C-like"/>
</dbReference>
<dbReference type="GO" id="GO:0061749">
    <property type="term" value="F:forked DNA-dependent helicase activity"/>
    <property type="evidence" value="ECO:0007669"/>
    <property type="project" value="TreeGrafter"/>
</dbReference>
<proteinExistence type="predicted"/>
<evidence type="ECO:0000259" key="2">
    <source>
        <dbReference type="PROSITE" id="PS51192"/>
    </source>
</evidence>
<dbReference type="GO" id="GO:0005759">
    <property type="term" value="C:mitochondrial matrix"/>
    <property type="evidence" value="ECO:0007669"/>
    <property type="project" value="TreeGrafter"/>
</dbReference>
<feature type="domain" description="Helicase C-terminal" evidence="3">
    <location>
        <begin position="283"/>
        <end position="458"/>
    </location>
</feature>
<dbReference type="GO" id="GO:0005524">
    <property type="term" value="F:ATP binding"/>
    <property type="evidence" value="ECO:0007669"/>
    <property type="project" value="InterPro"/>
</dbReference>
<dbReference type="SMART" id="SM00487">
    <property type="entry name" value="DEXDc"/>
    <property type="match status" value="1"/>
</dbReference>
<dbReference type="AlphaFoldDB" id="A0A7D8US79"/>
<dbReference type="SUPFAM" id="SSF52540">
    <property type="entry name" value="P-loop containing nucleoside triphosphate hydrolases"/>
    <property type="match status" value="1"/>
</dbReference>
<dbReference type="EMBL" id="QGMG01000454">
    <property type="protein sequence ID" value="TVY53453.1"/>
    <property type="molecule type" value="Genomic_DNA"/>
</dbReference>
<dbReference type="Pfam" id="PF00271">
    <property type="entry name" value="Helicase_C"/>
    <property type="match status" value="1"/>
</dbReference>
<comment type="caution">
    <text evidence="4">The sequence shown here is derived from an EMBL/GenBank/DDBJ whole genome shotgun (WGS) entry which is preliminary data.</text>
</comment>
<dbReference type="PANTHER" id="PTHR47396:SF1">
    <property type="entry name" value="ATP-DEPENDENT HELICASE IRC3-RELATED"/>
    <property type="match status" value="1"/>
</dbReference>
<evidence type="ECO:0000259" key="3">
    <source>
        <dbReference type="PROSITE" id="PS51194"/>
    </source>
</evidence>
<dbReference type="PANTHER" id="PTHR47396">
    <property type="entry name" value="TYPE I RESTRICTION ENZYME ECOKI R PROTEIN"/>
    <property type="match status" value="1"/>
</dbReference>
<accession>A0A7D8US79</accession>
<keyword evidence="1 4" id="KW-0347">Helicase</keyword>
<evidence type="ECO:0000313" key="5">
    <source>
        <dbReference type="Proteomes" id="UP000481288"/>
    </source>
</evidence>
<keyword evidence="1 4" id="KW-0067">ATP-binding</keyword>
<dbReference type="Proteomes" id="UP000481288">
    <property type="component" value="Unassembled WGS sequence"/>
</dbReference>
<evidence type="ECO:0000256" key="1">
    <source>
        <dbReference type="ARBA" id="ARBA00022806"/>
    </source>
</evidence>
<dbReference type="GO" id="GO:0032042">
    <property type="term" value="P:mitochondrial DNA metabolic process"/>
    <property type="evidence" value="ECO:0007669"/>
    <property type="project" value="TreeGrafter"/>
</dbReference>
<dbReference type="InterPro" id="IPR027417">
    <property type="entry name" value="P-loop_NTPase"/>
</dbReference>
<dbReference type="InterPro" id="IPR006935">
    <property type="entry name" value="Helicase/UvrB_N"/>
</dbReference>
<keyword evidence="1 4" id="KW-0547">Nucleotide-binding</keyword>
<dbReference type="GO" id="GO:0016787">
    <property type="term" value="F:hydrolase activity"/>
    <property type="evidence" value="ECO:0007669"/>
    <property type="project" value="InterPro"/>
</dbReference>
<gene>
    <name evidence="4" type="primary">irc3</name>
    <name evidence="4" type="ORF">LCER1_G004914</name>
</gene>
<keyword evidence="1 4" id="KW-0378">Hydrolase</keyword>
<dbReference type="InterPro" id="IPR014001">
    <property type="entry name" value="Helicase_ATP-bd"/>
</dbReference>